<dbReference type="STRING" id="1650663.GCA_001486665_02861"/>
<organism evidence="7 8">
    <name type="scientific">Allofournierella massiliensis</name>
    <dbReference type="NCBI Taxonomy" id="1650663"/>
    <lineage>
        <taxon>Bacteria</taxon>
        <taxon>Bacillati</taxon>
        <taxon>Bacillota</taxon>
        <taxon>Clostridia</taxon>
        <taxon>Eubacteriales</taxon>
        <taxon>Oscillospiraceae</taxon>
        <taxon>Allofournierella</taxon>
    </lineage>
</organism>
<name>A0A4R1R737_9FIRM</name>
<dbReference type="NCBIfam" id="TIGR00128">
    <property type="entry name" value="fabD"/>
    <property type="match status" value="1"/>
</dbReference>
<sequence>MKLAILYAGQGAQHAGMGKDLYESEPLFRAALDAADASVDFDLKQLCFEGPDETLSQTQFTQPCMVAFAAGLTAVLKDKGIEPAAVAGLSLGEYSALCCAGVFDAATAVSLAAFRGKAMEQAVTGRPCGMAAILGLDREALGAACAQAAQTTGGVVEIANYNCPGQMAIAGDQAAVDAACEAAKDAGAKRCVPLKVSGPFHTSLMAPAGDALREKFKEVSFGEMSCPVYFNCLGGPKADSDTIPALLEKQVQSSVYMEDIIRRMAEDGVDAFLEVGPGKTLAGLVKKTVKGAAVRSVETAEDLAAALEWLKGEA</sequence>
<comment type="similarity">
    <text evidence="4">Belongs to the fabD family.</text>
</comment>
<comment type="catalytic activity">
    <reaction evidence="3 4">
        <text>holo-[ACP] + malonyl-CoA = malonyl-[ACP] + CoA</text>
        <dbReference type="Rhea" id="RHEA:41792"/>
        <dbReference type="Rhea" id="RHEA-COMP:9623"/>
        <dbReference type="Rhea" id="RHEA-COMP:9685"/>
        <dbReference type="ChEBI" id="CHEBI:57287"/>
        <dbReference type="ChEBI" id="CHEBI:57384"/>
        <dbReference type="ChEBI" id="CHEBI:64479"/>
        <dbReference type="ChEBI" id="CHEBI:78449"/>
        <dbReference type="EC" id="2.3.1.39"/>
    </reaction>
</comment>
<dbReference type="SMART" id="SM00827">
    <property type="entry name" value="PKS_AT"/>
    <property type="match status" value="1"/>
</dbReference>
<feature type="domain" description="Malonyl-CoA:ACP transacylase (MAT)" evidence="6">
    <location>
        <begin position="6"/>
        <end position="309"/>
    </location>
</feature>
<keyword evidence="2 4" id="KW-0012">Acyltransferase</keyword>
<dbReference type="PANTHER" id="PTHR42681">
    <property type="entry name" value="MALONYL-COA-ACYL CARRIER PROTEIN TRANSACYLASE, MITOCHONDRIAL"/>
    <property type="match status" value="1"/>
</dbReference>
<keyword evidence="1 4" id="KW-0808">Transferase</keyword>
<evidence type="ECO:0000259" key="6">
    <source>
        <dbReference type="SMART" id="SM00827"/>
    </source>
</evidence>
<evidence type="ECO:0000256" key="5">
    <source>
        <dbReference type="PIRSR" id="PIRSR000446-1"/>
    </source>
</evidence>
<dbReference type="Gene3D" id="3.40.366.10">
    <property type="entry name" value="Malonyl-Coenzyme A Acyl Carrier Protein, domain 2"/>
    <property type="match status" value="1"/>
</dbReference>
<dbReference type="PANTHER" id="PTHR42681:SF1">
    <property type="entry name" value="MALONYL-COA-ACYL CARRIER PROTEIN TRANSACYLASE, MITOCHONDRIAL"/>
    <property type="match status" value="1"/>
</dbReference>
<comment type="caution">
    <text evidence="7">The sequence shown here is derived from an EMBL/GenBank/DDBJ whole genome shotgun (WGS) entry which is preliminary data.</text>
</comment>
<dbReference type="GO" id="GO:0004314">
    <property type="term" value="F:[acyl-carrier-protein] S-malonyltransferase activity"/>
    <property type="evidence" value="ECO:0007669"/>
    <property type="project" value="UniProtKB-EC"/>
</dbReference>
<dbReference type="Gene3D" id="3.30.70.250">
    <property type="entry name" value="Malonyl-CoA ACP transacylase, ACP-binding"/>
    <property type="match status" value="1"/>
</dbReference>
<proteinExistence type="inferred from homology"/>
<dbReference type="Pfam" id="PF00698">
    <property type="entry name" value="Acyl_transf_1"/>
    <property type="match status" value="1"/>
</dbReference>
<dbReference type="PIRSF" id="PIRSF000446">
    <property type="entry name" value="Mct"/>
    <property type="match status" value="1"/>
</dbReference>
<dbReference type="OrthoDB" id="9805460at2"/>
<accession>A0A4R1R737</accession>
<dbReference type="InterPro" id="IPR050858">
    <property type="entry name" value="Mal-CoA-ACP_Trans/PKS_FabD"/>
</dbReference>
<dbReference type="InterPro" id="IPR016036">
    <property type="entry name" value="Malonyl_transacylase_ACP-bd"/>
</dbReference>
<dbReference type="InterPro" id="IPR004410">
    <property type="entry name" value="Malonyl_CoA-ACP_transAc_FabD"/>
</dbReference>
<reference evidence="7 8" key="1">
    <citation type="submission" date="2019-03" db="EMBL/GenBank/DDBJ databases">
        <title>Genomic Encyclopedia of Type Strains, Phase IV (KMG-IV): sequencing the most valuable type-strain genomes for metagenomic binning, comparative biology and taxonomic classification.</title>
        <authorList>
            <person name="Goeker M."/>
        </authorList>
    </citation>
    <scope>NUCLEOTIDE SEQUENCE [LARGE SCALE GENOMIC DNA]</scope>
    <source>
        <strain evidence="7 8">DSM 100451</strain>
    </source>
</reference>
<dbReference type="FunFam" id="3.30.70.250:FF:000001">
    <property type="entry name" value="Malonyl CoA-acyl carrier protein transacylase"/>
    <property type="match status" value="1"/>
</dbReference>
<evidence type="ECO:0000256" key="1">
    <source>
        <dbReference type="ARBA" id="ARBA00022679"/>
    </source>
</evidence>
<feature type="active site" evidence="5">
    <location>
        <position position="90"/>
    </location>
</feature>
<dbReference type="Proteomes" id="UP000295184">
    <property type="component" value="Unassembled WGS sequence"/>
</dbReference>
<protein>
    <recommendedName>
        <fullName evidence="4">Malonyl CoA-acyl carrier protein transacylase</fullName>
        <ecNumber evidence="4">2.3.1.39</ecNumber>
    </recommendedName>
</protein>
<dbReference type="RefSeq" id="WP_058966088.1">
    <property type="nucleotide sequence ID" value="NZ_CABKVM010000019.1"/>
</dbReference>
<gene>
    <name evidence="7" type="ORF">EDD77_10227</name>
</gene>
<dbReference type="InterPro" id="IPR001227">
    <property type="entry name" value="Ac_transferase_dom_sf"/>
</dbReference>
<evidence type="ECO:0000256" key="2">
    <source>
        <dbReference type="ARBA" id="ARBA00023315"/>
    </source>
</evidence>
<dbReference type="GO" id="GO:0006633">
    <property type="term" value="P:fatty acid biosynthetic process"/>
    <property type="evidence" value="ECO:0007669"/>
    <property type="project" value="TreeGrafter"/>
</dbReference>
<evidence type="ECO:0000313" key="8">
    <source>
        <dbReference type="Proteomes" id="UP000295184"/>
    </source>
</evidence>
<feature type="active site" evidence="5">
    <location>
        <position position="201"/>
    </location>
</feature>
<evidence type="ECO:0000313" key="7">
    <source>
        <dbReference type="EMBL" id="TCL61289.1"/>
    </source>
</evidence>
<dbReference type="SUPFAM" id="SSF52151">
    <property type="entry name" value="FabD/lysophospholipase-like"/>
    <property type="match status" value="1"/>
</dbReference>
<dbReference type="SUPFAM" id="SSF55048">
    <property type="entry name" value="Probable ACP-binding domain of malonyl-CoA ACP transacylase"/>
    <property type="match status" value="1"/>
</dbReference>
<evidence type="ECO:0000256" key="3">
    <source>
        <dbReference type="ARBA" id="ARBA00048462"/>
    </source>
</evidence>
<dbReference type="InterPro" id="IPR024925">
    <property type="entry name" value="Malonyl_CoA-ACP_transAc"/>
</dbReference>
<dbReference type="EMBL" id="SLUM01000002">
    <property type="protein sequence ID" value="TCL61289.1"/>
    <property type="molecule type" value="Genomic_DNA"/>
</dbReference>
<dbReference type="EC" id="2.3.1.39" evidence="4"/>
<dbReference type="InterPro" id="IPR014043">
    <property type="entry name" value="Acyl_transferase_dom"/>
</dbReference>
<dbReference type="InterPro" id="IPR016035">
    <property type="entry name" value="Acyl_Trfase/lysoPLipase"/>
</dbReference>
<dbReference type="AlphaFoldDB" id="A0A4R1R737"/>
<dbReference type="GO" id="GO:0005829">
    <property type="term" value="C:cytosol"/>
    <property type="evidence" value="ECO:0007669"/>
    <property type="project" value="TreeGrafter"/>
</dbReference>
<evidence type="ECO:0000256" key="4">
    <source>
        <dbReference type="PIRNR" id="PIRNR000446"/>
    </source>
</evidence>